<dbReference type="EMBL" id="JAIWYP010000001">
    <property type="protein sequence ID" value="KAH3896279.1"/>
    <property type="molecule type" value="Genomic_DNA"/>
</dbReference>
<sequence>MATSGVSKTVCNSARQSLTPSKTALESPAGAQTVSTPSQTVLDFIAGAQAYLETSQTVLESVQVPHRSKETVWKSPSGVWESAACSPKVWNIVWYRVLFSCRRPHGLYTVTDCQ</sequence>
<keyword evidence="3" id="KW-1185">Reference proteome</keyword>
<protein>
    <submittedName>
        <fullName evidence="2">Uncharacterized protein</fullName>
    </submittedName>
</protein>
<feature type="region of interest" description="Disordered" evidence="1">
    <location>
        <begin position="1"/>
        <end position="32"/>
    </location>
</feature>
<evidence type="ECO:0000313" key="3">
    <source>
        <dbReference type="Proteomes" id="UP000828390"/>
    </source>
</evidence>
<organism evidence="2 3">
    <name type="scientific">Dreissena polymorpha</name>
    <name type="common">Zebra mussel</name>
    <name type="synonym">Mytilus polymorpha</name>
    <dbReference type="NCBI Taxonomy" id="45954"/>
    <lineage>
        <taxon>Eukaryota</taxon>
        <taxon>Metazoa</taxon>
        <taxon>Spiralia</taxon>
        <taxon>Lophotrochozoa</taxon>
        <taxon>Mollusca</taxon>
        <taxon>Bivalvia</taxon>
        <taxon>Autobranchia</taxon>
        <taxon>Heteroconchia</taxon>
        <taxon>Euheterodonta</taxon>
        <taxon>Imparidentia</taxon>
        <taxon>Neoheterodontei</taxon>
        <taxon>Myida</taxon>
        <taxon>Dreissenoidea</taxon>
        <taxon>Dreissenidae</taxon>
        <taxon>Dreissena</taxon>
    </lineage>
</organism>
<name>A0A9D4S886_DREPO</name>
<accession>A0A9D4S886</accession>
<evidence type="ECO:0000313" key="2">
    <source>
        <dbReference type="EMBL" id="KAH3896279.1"/>
    </source>
</evidence>
<proteinExistence type="predicted"/>
<reference evidence="2" key="1">
    <citation type="journal article" date="2019" name="bioRxiv">
        <title>The Genome of the Zebra Mussel, Dreissena polymorpha: A Resource for Invasive Species Research.</title>
        <authorList>
            <person name="McCartney M.A."/>
            <person name="Auch B."/>
            <person name="Kono T."/>
            <person name="Mallez S."/>
            <person name="Zhang Y."/>
            <person name="Obille A."/>
            <person name="Becker A."/>
            <person name="Abrahante J.E."/>
            <person name="Garbe J."/>
            <person name="Badalamenti J.P."/>
            <person name="Herman A."/>
            <person name="Mangelson H."/>
            <person name="Liachko I."/>
            <person name="Sullivan S."/>
            <person name="Sone E.D."/>
            <person name="Koren S."/>
            <person name="Silverstein K.A.T."/>
            <person name="Beckman K.B."/>
            <person name="Gohl D.M."/>
        </authorList>
    </citation>
    <scope>NUCLEOTIDE SEQUENCE</scope>
    <source>
        <strain evidence="2">Duluth1</strain>
        <tissue evidence="2">Whole animal</tissue>
    </source>
</reference>
<dbReference type="Proteomes" id="UP000828390">
    <property type="component" value="Unassembled WGS sequence"/>
</dbReference>
<reference evidence="2" key="2">
    <citation type="submission" date="2020-11" db="EMBL/GenBank/DDBJ databases">
        <authorList>
            <person name="McCartney M.A."/>
            <person name="Auch B."/>
            <person name="Kono T."/>
            <person name="Mallez S."/>
            <person name="Becker A."/>
            <person name="Gohl D.M."/>
            <person name="Silverstein K.A.T."/>
            <person name="Koren S."/>
            <person name="Bechman K.B."/>
            <person name="Herman A."/>
            <person name="Abrahante J.E."/>
            <person name="Garbe J."/>
        </authorList>
    </citation>
    <scope>NUCLEOTIDE SEQUENCE</scope>
    <source>
        <strain evidence="2">Duluth1</strain>
        <tissue evidence="2">Whole animal</tissue>
    </source>
</reference>
<comment type="caution">
    <text evidence="2">The sequence shown here is derived from an EMBL/GenBank/DDBJ whole genome shotgun (WGS) entry which is preliminary data.</text>
</comment>
<dbReference type="AlphaFoldDB" id="A0A9D4S886"/>
<gene>
    <name evidence="2" type="ORF">DPMN_020454</name>
</gene>
<evidence type="ECO:0000256" key="1">
    <source>
        <dbReference type="SAM" id="MobiDB-lite"/>
    </source>
</evidence>